<accession>A0A9P6ULG5</accession>
<sequence>MSKNMVVNEHTQSFRVCRAQDQPSSSTSVSPPVPRHEVVTIHPKLPHYHSINPYDDHNNSQPVYKVKARCLQDPVTGFHQTFILWDDVRILIKGAEYALDEDGSLIPFIINDNCEE</sequence>
<gene>
    <name evidence="2" type="ORF">BGZ97_012697</name>
</gene>
<protein>
    <submittedName>
        <fullName evidence="2">Uncharacterized protein</fullName>
    </submittedName>
</protein>
<dbReference type="EMBL" id="JAAAIN010000864">
    <property type="protein sequence ID" value="KAG0310239.1"/>
    <property type="molecule type" value="Genomic_DNA"/>
</dbReference>
<keyword evidence="3" id="KW-1185">Reference proteome</keyword>
<evidence type="ECO:0000313" key="3">
    <source>
        <dbReference type="Proteomes" id="UP000823405"/>
    </source>
</evidence>
<dbReference type="OrthoDB" id="2398144at2759"/>
<comment type="caution">
    <text evidence="2">The sequence shown here is derived from an EMBL/GenBank/DDBJ whole genome shotgun (WGS) entry which is preliminary data.</text>
</comment>
<evidence type="ECO:0000313" key="2">
    <source>
        <dbReference type="EMBL" id="KAG0310239.1"/>
    </source>
</evidence>
<feature type="region of interest" description="Disordered" evidence="1">
    <location>
        <begin position="13"/>
        <end position="35"/>
    </location>
</feature>
<reference evidence="2" key="1">
    <citation type="journal article" date="2020" name="Fungal Divers.">
        <title>Resolving the Mortierellaceae phylogeny through synthesis of multi-gene phylogenetics and phylogenomics.</title>
        <authorList>
            <person name="Vandepol N."/>
            <person name="Liber J."/>
            <person name="Desiro A."/>
            <person name="Na H."/>
            <person name="Kennedy M."/>
            <person name="Barry K."/>
            <person name="Grigoriev I.V."/>
            <person name="Miller A.N."/>
            <person name="O'Donnell K."/>
            <person name="Stajich J.E."/>
            <person name="Bonito G."/>
        </authorList>
    </citation>
    <scope>NUCLEOTIDE SEQUENCE</scope>
    <source>
        <strain evidence="2">NVP60</strain>
    </source>
</reference>
<evidence type="ECO:0000256" key="1">
    <source>
        <dbReference type="SAM" id="MobiDB-lite"/>
    </source>
</evidence>
<dbReference type="Proteomes" id="UP000823405">
    <property type="component" value="Unassembled WGS sequence"/>
</dbReference>
<organism evidence="2 3">
    <name type="scientific">Linnemannia gamsii</name>
    <dbReference type="NCBI Taxonomy" id="64522"/>
    <lineage>
        <taxon>Eukaryota</taxon>
        <taxon>Fungi</taxon>
        <taxon>Fungi incertae sedis</taxon>
        <taxon>Mucoromycota</taxon>
        <taxon>Mortierellomycotina</taxon>
        <taxon>Mortierellomycetes</taxon>
        <taxon>Mortierellales</taxon>
        <taxon>Mortierellaceae</taxon>
        <taxon>Linnemannia</taxon>
    </lineage>
</organism>
<dbReference type="AlphaFoldDB" id="A0A9P6ULG5"/>
<proteinExistence type="predicted"/>
<name>A0A9P6ULG5_9FUNG</name>